<dbReference type="RefSeq" id="WP_194028675.1">
    <property type="nucleotide sequence ID" value="NZ_JADEWZ010000007.1"/>
</dbReference>
<proteinExistence type="predicted"/>
<protein>
    <submittedName>
        <fullName evidence="2">Aldo/keto reductase</fullName>
    </submittedName>
</protein>
<dbReference type="PANTHER" id="PTHR43312">
    <property type="entry name" value="D-THREO-ALDOSE 1-DEHYDROGENASE"/>
    <property type="match status" value="1"/>
</dbReference>
<name>A0A8J7DT74_9CYAN</name>
<dbReference type="InterPro" id="IPR023210">
    <property type="entry name" value="NADP_OxRdtase_dom"/>
</dbReference>
<dbReference type="AlphaFoldDB" id="A0A8J7DT74"/>
<dbReference type="GO" id="GO:0016491">
    <property type="term" value="F:oxidoreductase activity"/>
    <property type="evidence" value="ECO:0007669"/>
    <property type="project" value="InterPro"/>
</dbReference>
<evidence type="ECO:0000313" key="2">
    <source>
        <dbReference type="EMBL" id="MBE9115492.1"/>
    </source>
</evidence>
<dbReference type="SUPFAM" id="SSF51430">
    <property type="entry name" value="NAD(P)-linked oxidoreductase"/>
    <property type="match status" value="1"/>
</dbReference>
<keyword evidence="3" id="KW-1185">Reference proteome</keyword>
<dbReference type="Gene3D" id="3.20.20.100">
    <property type="entry name" value="NADP-dependent oxidoreductase domain"/>
    <property type="match status" value="1"/>
</dbReference>
<evidence type="ECO:0000259" key="1">
    <source>
        <dbReference type="Pfam" id="PF00248"/>
    </source>
</evidence>
<dbReference type="CDD" id="cd19096">
    <property type="entry name" value="AKR_Fe-S_oxidoreductase"/>
    <property type="match status" value="1"/>
</dbReference>
<evidence type="ECO:0000313" key="3">
    <source>
        <dbReference type="Proteomes" id="UP000654482"/>
    </source>
</evidence>
<dbReference type="Pfam" id="PF00248">
    <property type="entry name" value="Aldo_ket_red"/>
    <property type="match status" value="1"/>
</dbReference>
<feature type="domain" description="NADP-dependent oxidoreductase" evidence="1">
    <location>
        <begin position="20"/>
        <end position="201"/>
    </location>
</feature>
<dbReference type="InterPro" id="IPR020471">
    <property type="entry name" value="AKR"/>
</dbReference>
<reference evidence="2" key="1">
    <citation type="submission" date="2020-10" db="EMBL/GenBank/DDBJ databases">
        <authorList>
            <person name="Castelo-Branco R."/>
            <person name="Eusebio N."/>
            <person name="Adriana R."/>
            <person name="Vieira A."/>
            <person name="Brugerolle De Fraissinette N."/>
            <person name="Rezende De Castro R."/>
            <person name="Schneider M.P."/>
            <person name="Vasconcelos V."/>
            <person name="Leao P.N."/>
        </authorList>
    </citation>
    <scope>NUCLEOTIDE SEQUENCE</scope>
    <source>
        <strain evidence="2">LEGE 07157</strain>
    </source>
</reference>
<dbReference type="Proteomes" id="UP000654482">
    <property type="component" value="Unassembled WGS sequence"/>
</dbReference>
<dbReference type="PANTHER" id="PTHR43312:SF2">
    <property type="entry name" value="OXIDOREDUCTASE"/>
    <property type="match status" value="1"/>
</dbReference>
<dbReference type="InterPro" id="IPR036812">
    <property type="entry name" value="NAD(P)_OxRdtase_dom_sf"/>
</dbReference>
<dbReference type="FunFam" id="3.20.20.100:FF:000070">
    <property type="entry name" value="Aldo/keto reductase"/>
    <property type="match status" value="1"/>
</dbReference>
<dbReference type="EMBL" id="JADEWZ010000007">
    <property type="protein sequence ID" value="MBE9115492.1"/>
    <property type="molecule type" value="Genomic_DNA"/>
</dbReference>
<sequence>MQYRRFGRTELQMPVFSCGGMRYQYKWKDVPPHDIPKKNQQNLDATIRRAFELGINHFETARGYGTSEMQLGRILPQLPREQIIVQTKVSPKPDAKEFRRNFNKSFKFLQLEYVDLLGLHGINNDELLQYSLQPGGCLDVAKQLKKEGKVRFIGFSTHGSTETIIKAIESDCFDYVNLHWYYIYQVNWAAIEAANRHDMGVFIISPSDKGGHLYQPTRQLLELCDPLSPMVFNDLFCLSHPQVHTLSLGASRPSDFDEHLKVLPLIDRATEVLPPILEELEQAAIARLGEEWYYTWHEGLPPHEATPGGINIPIILWLRNLTLAYDMVDYARSRYSLLGNGSHWFPGNKADKLRQVQLAFDFKRSLANSPHAEKIPSLLAEADRLLGGKEVQRLSQS</sequence>
<dbReference type="PRINTS" id="PR00069">
    <property type="entry name" value="ALDKETRDTASE"/>
</dbReference>
<gene>
    <name evidence="2" type="ORF">IQ249_06220</name>
</gene>
<accession>A0A8J7DT74</accession>
<dbReference type="InterPro" id="IPR053135">
    <property type="entry name" value="AKR2_Oxidoreductase"/>
</dbReference>
<comment type="caution">
    <text evidence="2">The sequence shown here is derived from an EMBL/GenBank/DDBJ whole genome shotgun (WGS) entry which is preliminary data.</text>
</comment>
<organism evidence="2 3">
    <name type="scientific">Lusitaniella coriacea LEGE 07157</name>
    <dbReference type="NCBI Taxonomy" id="945747"/>
    <lineage>
        <taxon>Bacteria</taxon>
        <taxon>Bacillati</taxon>
        <taxon>Cyanobacteriota</taxon>
        <taxon>Cyanophyceae</taxon>
        <taxon>Spirulinales</taxon>
        <taxon>Lusitaniellaceae</taxon>
        <taxon>Lusitaniella</taxon>
    </lineage>
</organism>